<feature type="transmembrane region" description="Helical" evidence="6">
    <location>
        <begin position="7"/>
        <end position="29"/>
    </location>
</feature>
<gene>
    <name evidence="7" type="ORF">R4146_03845</name>
</gene>
<proteinExistence type="predicted"/>
<keyword evidence="8" id="KW-1185">Reference proteome</keyword>
<keyword evidence="2" id="KW-1003">Cell membrane</keyword>
<dbReference type="InterPro" id="IPR002293">
    <property type="entry name" value="AA/rel_permease1"/>
</dbReference>
<protein>
    <submittedName>
        <fullName evidence="7">APC family permease</fullName>
    </submittedName>
</protein>
<dbReference type="PANTHER" id="PTHR42770">
    <property type="entry name" value="AMINO ACID TRANSPORTER-RELATED"/>
    <property type="match status" value="1"/>
</dbReference>
<feature type="transmembrane region" description="Helical" evidence="6">
    <location>
        <begin position="402"/>
        <end position="420"/>
    </location>
</feature>
<comment type="subcellular location">
    <subcellularLocation>
        <location evidence="1">Cell membrane</location>
        <topology evidence="1">Multi-pass membrane protein</topology>
    </subcellularLocation>
</comment>
<evidence type="ECO:0000256" key="4">
    <source>
        <dbReference type="ARBA" id="ARBA00022989"/>
    </source>
</evidence>
<evidence type="ECO:0000256" key="3">
    <source>
        <dbReference type="ARBA" id="ARBA00022692"/>
    </source>
</evidence>
<dbReference type="RefSeq" id="WP_339960117.1">
    <property type="nucleotide sequence ID" value="NZ_JAWMWH010000001.1"/>
</dbReference>
<comment type="caution">
    <text evidence="7">The sequence shown here is derived from an EMBL/GenBank/DDBJ whole genome shotgun (WGS) entry which is preliminary data.</text>
</comment>
<evidence type="ECO:0000256" key="6">
    <source>
        <dbReference type="SAM" id="Phobius"/>
    </source>
</evidence>
<accession>A0ABU8SK97</accession>
<reference evidence="7 8" key="1">
    <citation type="submission" date="2023-10" db="EMBL/GenBank/DDBJ databases">
        <title>Nicoliella lavandulae sp. nov. isolated from Lavandula angustifolia flowers.</title>
        <authorList>
            <person name="Alcantara C."/>
            <person name="Zuniga M."/>
            <person name="Landete J.M."/>
            <person name="Monedero V."/>
        </authorList>
    </citation>
    <scope>NUCLEOTIDE SEQUENCE [LARGE SCALE GENOMIC DNA]</scope>
    <source>
        <strain evidence="7 8">Es01</strain>
    </source>
</reference>
<feature type="transmembrane region" description="Helical" evidence="6">
    <location>
        <begin position="190"/>
        <end position="211"/>
    </location>
</feature>
<feature type="transmembrane region" description="Helical" evidence="6">
    <location>
        <begin position="223"/>
        <end position="247"/>
    </location>
</feature>
<keyword evidence="3 6" id="KW-0812">Transmembrane</keyword>
<keyword evidence="5 6" id="KW-0472">Membrane</keyword>
<feature type="transmembrane region" description="Helical" evidence="6">
    <location>
        <begin position="124"/>
        <end position="144"/>
    </location>
</feature>
<name>A0ABU8SK97_9LACO</name>
<organism evidence="7 8">
    <name type="scientific">Nicoliella lavandulae</name>
    <dbReference type="NCBI Taxonomy" id="3082954"/>
    <lineage>
        <taxon>Bacteria</taxon>
        <taxon>Bacillati</taxon>
        <taxon>Bacillota</taxon>
        <taxon>Bacilli</taxon>
        <taxon>Lactobacillales</taxon>
        <taxon>Lactobacillaceae</taxon>
        <taxon>Nicoliella</taxon>
    </lineage>
</organism>
<feature type="transmembrane region" description="Helical" evidence="6">
    <location>
        <begin position="151"/>
        <end position="170"/>
    </location>
</feature>
<dbReference type="Proteomes" id="UP001370590">
    <property type="component" value="Unassembled WGS sequence"/>
</dbReference>
<feature type="transmembrane region" description="Helical" evidence="6">
    <location>
        <begin position="272"/>
        <end position="297"/>
    </location>
</feature>
<dbReference type="Pfam" id="PF13520">
    <property type="entry name" value="AA_permease_2"/>
    <property type="match status" value="1"/>
</dbReference>
<sequence length="429" mass="46410">MEKSTKLGFWSIVLMGINIIIGSGIFLIPGSGVKLFGPASILVLIFDALLIFMIGLCFAECASHFNENGGAYVYTRKAFGNFWGYEVGIATWATRIVAEATIYAGLITALSGVFPQLQQPGPKYTLITFIGLALITINVMGIRISKVVNNLLTVSKLLPLLLLVVVGLFFLKPTNFQPFFPPELAHMSNFSTAAVTLFYVFVGFEGLVVVAGEMKNTKRNLPLALLVVLIAVTTIYVLIFTVSIGVLGPELSKTPVPLQAVFAAIAGPTGKWIIVLGSILSMGAIVVGSSFVTPRAGVALANHQMMPNFIKKTNRRDAPYIAIIISTCLVMLISYSGTFVVLAQIASVARFVQYIPTCLAVIRFRKTIDDDPNAFKVPFGIIIPIIATLVSVWLLINAKHDQLLLAIGFLVIAAPFYFLTKVSKQAKLD</sequence>
<dbReference type="InterPro" id="IPR050367">
    <property type="entry name" value="APC_superfamily"/>
</dbReference>
<evidence type="ECO:0000313" key="8">
    <source>
        <dbReference type="Proteomes" id="UP001370590"/>
    </source>
</evidence>
<evidence type="ECO:0000313" key="7">
    <source>
        <dbReference type="EMBL" id="MEJ6400304.1"/>
    </source>
</evidence>
<feature type="transmembrane region" description="Helical" evidence="6">
    <location>
        <begin position="374"/>
        <end position="396"/>
    </location>
</feature>
<dbReference type="EMBL" id="JAWMWH010000001">
    <property type="protein sequence ID" value="MEJ6400304.1"/>
    <property type="molecule type" value="Genomic_DNA"/>
</dbReference>
<dbReference type="PIRSF" id="PIRSF006060">
    <property type="entry name" value="AA_transporter"/>
    <property type="match status" value="1"/>
</dbReference>
<dbReference type="PANTHER" id="PTHR42770:SF18">
    <property type="entry name" value="ARGININE_AGMATINE ANTIPORTER"/>
    <property type="match status" value="1"/>
</dbReference>
<keyword evidence="4 6" id="KW-1133">Transmembrane helix</keyword>
<feature type="transmembrane region" description="Helical" evidence="6">
    <location>
        <begin position="318"/>
        <end position="335"/>
    </location>
</feature>
<dbReference type="Gene3D" id="1.20.1740.10">
    <property type="entry name" value="Amino acid/polyamine transporter I"/>
    <property type="match status" value="1"/>
</dbReference>
<evidence type="ECO:0000256" key="5">
    <source>
        <dbReference type="ARBA" id="ARBA00023136"/>
    </source>
</evidence>
<evidence type="ECO:0000256" key="2">
    <source>
        <dbReference type="ARBA" id="ARBA00022475"/>
    </source>
</evidence>
<feature type="transmembrane region" description="Helical" evidence="6">
    <location>
        <begin position="35"/>
        <end position="59"/>
    </location>
</feature>
<evidence type="ECO:0000256" key="1">
    <source>
        <dbReference type="ARBA" id="ARBA00004651"/>
    </source>
</evidence>